<dbReference type="GO" id="GO:0050660">
    <property type="term" value="F:flavin adenine dinucleotide binding"/>
    <property type="evidence" value="ECO:0007669"/>
    <property type="project" value="InterPro"/>
</dbReference>
<comment type="caution">
    <text evidence="3">The sequence shown here is derived from an EMBL/GenBank/DDBJ whole genome shotgun (WGS) entry which is preliminary data.</text>
</comment>
<reference evidence="3 4" key="1">
    <citation type="submission" date="2015-01" db="EMBL/GenBank/DDBJ databases">
        <title>Draft genome of the acidophilic iron oxidizer Acidithrix ferrooxidans strain Py-F3.</title>
        <authorList>
            <person name="Poehlein A."/>
            <person name="Eisen S."/>
            <person name="Schloemann M."/>
            <person name="Johnson B.D."/>
            <person name="Daniel R."/>
            <person name="Muehling M."/>
        </authorList>
    </citation>
    <scope>NUCLEOTIDE SEQUENCE [LARGE SCALE GENOMIC DNA]</scope>
    <source>
        <strain evidence="3 4">Py-F3</strain>
    </source>
</reference>
<dbReference type="Gene3D" id="3.40.50.1220">
    <property type="entry name" value="TPP-binding domain"/>
    <property type="match status" value="1"/>
</dbReference>
<feature type="region of interest" description="Disordered" evidence="1">
    <location>
        <begin position="192"/>
        <end position="211"/>
    </location>
</feature>
<dbReference type="AlphaFoldDB" id="A0A0D8HFG4"/>
<dbReference type="PANTHER" id="PTHR43153:SF1">
    <property type="entry name" value="ELECTRON TRANSFER FLAVOPROTEIN SUBUNIT ALPHA, MITOCHONDRIAL"/>
    <property type="match status" value="1"/>
</dbReference>
<dbReference type="PANTHER" id="PTHR43153">
    <property type="entry name" value="ELECTRON TRANSFER FLAVOPROTEIN ALPHA"/>
    <property type="match status" value="1"/>
</dbReference>
<evidence type="ECO:0000313" key="4">
    <source>
        <dbReference type="Proteomes" id="UP000032360"/>
    </source>
</evidence>
<dbReference type="STRING" id="1280514.AXFE_25260"/>
<evidence type="ECO:0000313" key="3">
    <source>
        <dbReference type="EMBL" id="KJF16663.1"/>
    </source>
</evidence>
<dbReference type="RefSeq" id="WP_082058711.1">
    <property type="nucleotide sequence ID" value="NZ_JXYS01000078.1"/>
</dbReference>
<dbReference type="GO" id="GO:0033539">
    <property type="term" value="P:fatty acid beta-oxidation using acyl-CoA dehydrogenase"/>
    <property type="evidence" value="ECO:0007669"/>
    <property type="project" value="TreeGrafter"/>
</dbReference>
<dbReference type="InterPro" id="IPR001308">
    <property type="entry name" value="ETF_a/FixB"/>
</dbReference>
<evidence type="ECO:0000256" key="1">
    <source>
        <dbReference type="SAM" id="MobiDB-lite"/>
    </source>
</evidence>
<feature type="domain" description="Electron transfer flavoprotein alpha subunit C-terminal" evidence="2">
    <location>
        <begin position="311"/>
        <end position="388"/>
    </location>
</feature>
<dbReference type="GO" id="GO:0009055">
    <property type="term" value="F:electron transfer activity"/>
    <property type="evidence" value="ECO:0007669"/>
    <property type="project" value="InterPro"/>
</dbReference>
<dbReference type="OrthoDB" id="9770286at2"/>
<dbReference type="InterPro" id="IPR014731">
    <property type="entry name" value="ETF_asu_C"/>
</dbReference>
<evidence type="ECO:0000259" key="2">
    <source>
        <dbReference type="Pfam" id="PF00766"/>
    </source>
</evidence>
<proteinExistence type="predicted"/>
<keyword evidence="4" id="KW-1185">Reference proteome</keyword>
<dbReference type="InterPro" id="IPR029035">
    <property type="entry name" value="DHS-like_NAD/FAD-binding_dom"/>
</dbReference>
<dbReference type="SUPFAM" id="SSF52467">
    <property type="entry name" value="DHS-like NAD/FAD-binding domain"/>
    <property type="match status" value="1"/>
</dbReference>
<dbReference type="Pfam" id="PF00766">
    <property type="entry name" value="ETF_alpha"/>
    <property type="match status" value="1"/>
</dbReference>
<dbReference type="Proteomes" id="UP000032360">
    <property type="component" value="Unassembled WGS sequence"/>
</dbReference>
<gene>
    <name evidence="3" type="primary">etfA1</name>
    <name evidence="3" type="ORF">AXFE_25260</name>
</gene>
<sequence length="438" mass="46684">MIKNKLSPNSRPSNNPSASNPQIIVVIDGPYVPGPLNAISSRSISINLAIMVHRSALKEALLSLSKAQEKARVNLLILEDDSSEAKATALGELIQRHANQNVVIVGTAQIIALAGRLSATLNRLAIGPLEEVRAQAFRVRERSKKIRCYPIAQNNLIAYYLHNDHRGAKSNQSQELSIAANHAMRWIEDHLSSQVPSMQSSTDSPDIPGEIEDNLANDLAYELANAMGNKLAKGQANDNNNDNDDDNESCAPGQLPLLTSTHLIYKDGECLGHLIGELATSKTWQLTNDKGDPIISTTVIEVAKDQSAGLFDAPIVFGIGAGVGSKAAFAKVVEAAKLLEVQYGATRVAFDFGWCGHDRQIGTTGISIEPKLYVAFGVSGAPQHMGGIARAQEMISINIDEGAPITNSADLSIKADATAVIEAIIARVTSNATSTTSN</sequence>
<accession>A0A0D8HFG4</accession>
<protein>
    <submittedName>
        <fullName evidence="3">Electron transfer flavoprotein subunit alpha</fullName>
    </submittedName>
</protein>
<name>A0A0D8HFG4_9ACTN</name>
<dbReference type="EMBL" id="JXYS01000078">
    <property type="protein sequence ID" value="KJF16663.1"/>
    <property type="molecule type" value="Genomic_DNA"/>
</dbReference>
<feature type="compositionally biased region" description="Polar residues" evidence="1">
    <location>
        <begin position="192"/>
        <end position="204"/>
    </location>
</feature>
<organism evidence="3 4">
    <name type="scientific">Acidithrix ferrooxidans</name>
    <dbReference type="NCBI Taxonomy" id="1280514"/>
    <lineage>
        <taxon>Bacteria</taxon>
        <taxon>Bacillati</taxon>
        <taxon>Actinomycetota</taxon>
        <taxon>Acidimicrobiia</taxon>
        <taxon>Acidimicrobiales</taxon>
        <taxon>Acidimicrobiaceae</taxon>
        <taxon>Acidithrix</taxon>
    </lineage>
</organism>
<feature type="region of interest" description="Disordered" evidence="1">
    <location>
        <begin position="232"/>
        <end position="252"/>
    </location>
</feature>